<evidence type="ECO:0008006" key="5">
    <source>
        <dbReference type="Google" id="ProtNLM"/>
    </source>
</evidence>
<keyword evidence="2" id="KW-0732">Signal</keyword>
<reference evidence="3" key="1">
    <citation type="submission" date="2022-06" db="EMBL/GenBank/DDBJ databases">
        <title>Genome Sequence of Candolleomyces eurysporus.</title>
        <authorList>
            <person name="Buettner E."/>
        </authorList>
    </citation>
    <scope>NUCLEOTIDE SEQUENCE</scope>
    <source>
        <strain evidence="3">VTCC 930004</strain>
    </source>
</reference>
<comment type="caution">
    <text evidence="3">The sequence shown here is derived from an EMBL/GenBank/DDBJ whole genome shotgun (WGS) entry which is preliminary data.</text>
</comment>
<feature type="chain" id="PRO_5040717966" description="C2H2-type domain-containing protein" evidence="2">
    <location>
        <begin position="22"/>
        <end position="138"/>
    </location>
</feature>
<evidence type="ECO:0000256" key="1">
    <source>
        <dbReference type="SAM" id="MobiDB-lite"/>
    </source>
</evidence>
<protein>
    <recommendedName>
        <fullName evidence="5">C2H2-type domain-containing protein</fullName>
    </recommendedName>
</protein>
<accession>A0A9W8IX63</accession>
<feature type="region of interest" description="Disordered" evidence="1">
    <location>
        <begin position="77"/>
        <end position="98"/>
    </location>
</feature>
<feature type="signal peptide" evidence="2">
    <location>
        <begin position="1"/>
        <end position="21"/>
    </location>
</feature>
<evidence type="ECO:0000313" key="4">
    <source>
        <dbReference type="Proteomes" id="UP001140091"/>
    </source>
</evidence>
<dbReference type="EMBL" id="JANBPK010001496">
    <property type="protein sequence ID" value="KAJ2922349.1"/>
    <property type="molecule type" value="Genomic_DNA"/>
</dbReference>
<dbReference type="AlphaFoldDB" id="A0A9W8IX63"/>
<name>A0A9W8IX63_9AGAR</name>
<feature type="non-terminal residue" evidence="3">
    <location>
        <position position="138"/>
    </location>
</feature>
<dbReference type="OrthoDB" id="10429144at2759"/>
<evidence type="ECO:0000256" key="2">
    <source>
        <dbReference type="SAM" id="SignalP"/>
    </source>
</evidence>
<keyword evidence="4" id="KW-1185">Reference proteome</keyword>
<evidence type="ECO:0000313" key="3">
    <source>
        <dbReference type="EMBL" id="KAJ2922349.1"/>
    </source>
</evidence>
<dbReference type="Proteomes" id="UP001140091">
    <property type="component" value="Unassembled WGS sequence"/>
</dbReference>
<proteinExistence type="predicted"/>
<sequence>MKLASTLFLLLGGAGVNVVAGAGFGYTSEGLVARDVLDVDVDYLQYRDFLDESTNVLAEFTTRELLAEVEDRLLVARSGKGGTSGTKPPTPPPVPNGHERCTFLGCGAVLPRIEMPRHILQRHTDGNVKPIAIKPRKK</sequence>
<organism evidence="3 4">
    <name type="scientific">Candolleomyces eurysporus</name>
    <dbReference type="NCBI Taxonomy" id="2828524"/>
    <lineage>
        <taxon>Eukaryota</taxon>
        <taxon>Fungi</taxon>
        <taxon>Dikarya</taxon>
        <taxon>Basidiomycota</taxon>
        <taxon>Agaricomycotina</taxon>
        <taxon>Agaricomycetes</taxon>
        <taxon>Agaricomycetidae</taxon>
        <taxon>Agaricales</taxon>
        <taxon>Agaricineae</taxon>
        <taxon>Psathyrellaceae</taxon>
        <taxon>Candolleomyces</taxon>
    </lineage>
</organism>
<gene>
    <name evidence="3" type="ORF">H1R20_g14747</name>
</gene>